<keyword evidence="2" id="KW-1185">Reference proteome</keyword>
<reference evidence="1" key="2">
    <citation type="journal article" date="2016" name="Front. Microbiol.">
        <title>Comparative Genomic Analysis Reveals a Diverse Repertoire of Genes Involved in Prokaryote-Eukaryote Interactions within the Pseudovibrio Genus.</title>
        <authorList>
            <person name="Romano S."/>
            <person name="Fernandez-Guerra A."/>
            <person name="Reen F.J."/>
            <person name="Glockner F.O."/>
            <person name="Crowley S.P."/>
            <person name="O'Sullivan O."/>
            <person name="Cotter P.D."/>
            <person name="Adams C."/>
            <person name="Dobson A.D."/>
            <person name="O'Gara F."/>
        </authorList>
    </citation>
    <scope>NUCLEOTIDE SEQUENCE [LARGE SCALE GENOMIC DNA]</scope>
    <source>
        <strain evidence="1">Ad2</strain>
    </source>
</reference>
<dbReference type="EMBL" id="LMCB01000015">
    <property type="protein sequence ID" value="KZL19372.1"/>
    <property type="molecule type" value="Genomic_DNA"/>
</dbReference>
<evidence type="ECO:0008006" key="3">
    <source>
        <dbReference type="Google" id="ProtNLM"/>
    </source>
</evidence>
<accession>A0A165YZD6</accession>
<dbReference type="Pfam" id="PF06620">
    <property type="entry name" value="DUF1150"/>
    <property type="match status" value="1"/>
</dbReference>
<name>A0A165YZD6_9HYPH</name>
<proteinExistence type="predicted"/>
<dbReference type="InterPro" id="IPR009531">
    <property type="entry name" value="DUF1150"/>
</dbReference>
<comment type="caution">
    <text evidence="1">The sequence shown here is derived from an EMBL/GenBank/DDBJ whole genome shotgun (WGS) entry which is preliminary data.</text>
</comment>
<dbReference type="OrthoDB" id="7865555at2"/>
<evidence type="ECO:0000313" key="1">
    <source>
        <dbReference type="EMBL" id="KZL19372.1"/>
    </source>
</evidence>
<reference evidence="1" key="1">
    <citation type="submission" date="2015-10" db="EMBL/GenBank/DDBJ databases">
        <authorList>
            <person name="Gilbert D.G."/>
        </authorList>
    </citation>
    <scope>NUCLEOTIDE SEQUENCE</scope>
    <source>
        <strain evidence="1">Ad2</strain>
    </source>
</reference>
<dbReference type="PATRIC" id="fig|989403.3.peg.2271"/>
<gene>
    <name evidence="1" type="ORF">PsAD2_02126</name>
</gene>
<dbReference type="Proteomes" id="UP000076577">
    <property type="component" value="Unassembled WGS sequence"/>
</dbReference>
<dbReference type="AlphaFoldDB" id="A0A165YZD6"/>
<organism evidence="1 2">
    <name type="scientific">Pseudovibrio axinellae</name>
    <dbReference type="NCBI Taxonomy" id="989403"/>
    <lineage>
        <taxon>Bacteria</taxon>
        <taxon>Pseudomonadati</taxon>
        <taxon>Pseudomonadota</taxon>
        <taxon>Alphaproteobacteria</taxon>
        <taxon>Hyphomicrobiales</taxon>
        <taxon>Stappiaceae</taxon>
        <taxon>Pseudovibrio</taxon>
    </lineage>
</organism>
<evidence type="ECO:0000313" key="2">
    <source>
        <dbReference type="Proteomes" id="UP000076577"/>
    </source>
</evidence>
<dbReference type="STRING" id="989403.SAMN05421798_102582"/>
<protein>
    <recommendedName>
        <fullName evidence="3">NADH oxidase</fullName>
    </recommendedName>
</protein>
<sequence>MTNAPSVLADDPYENFEELGAGELAYVRRVSPKDLKNMFPDAELQGADLPAWALLAADGTPLVLTDTRNAAIANAIENDLEALSVH</sequence>
<dbReference type="RefSeq" id="WP_068005610.1">
    <property type="nucleotide sequence ID" value="NZ_FOFM01000002.1"/>
</dbReference>